<gene>
    <name evidence="1" type="ORF">SBA1_780018</name>
</gene>
<accession>A0A2U3L7H1</accession>
<evidence type="ECO:0008006" key="3">
    <source>
        <dbReference type="Google" id="ProtNLM"/>
    </source>
</evidence>
<dbReference type="EMBL" id="OMOD01000175">
    <property type="protein sequence ID" value="SPF47828.1"/>
    <property type="molecule type" value="Genomic_DNA"/>
</dbReference>
<reference evidence="2" key="1">
    <citation type="submission" date="2018-02" db="EMBL/GenBank/DDBJ databases">
        <authorList>
            <person name="Hausmann B."/>
        </authorList>
    </citation>
    <scope>NUCLEOTIDE SEQUENCE [LARGE SCALE GENOMIC DNA]</scope>
    <source>
        <strain evidence="2">Peat soil MAG SbA1</strain>
    </source>
</reference>
<dbReference type="AlphaFoldDB" id="A0A2U3L7H1"/>
<protein>
    <recommendedName>
        <fullName evidence="3">PilZ domain-containing protein</fullName>
    </recommendedName>
</protein>
<organism evidence="1 2">
    <name type="scientific">Candidatus Sulfotelmatobacter kueseliae</name>
    <dbReference type="NCBI Taxonomy" id="2042962"/>
    <lineage>
        <taxon>Bacteria</taxon>
        <taxon>Pseudomonadati</taxon>
        <taxon>Acidobacteriota</taxon>
        <taxon>Terriglobia</taxon>
        <taxon>Terriglobales</taxon>
        <taxon>Candidatus Korobacteraceae</taxon>
        <taxon>Candidatus Sulfotelmatobacter</taxon>
    </lineage>
</organism>
<dbReference type="Proteomes" id="UP000238701">
    <property type="component" value="Unassembled WGS sequence"/>
</dbReference>
<evidence type="ECO:0000313" key="1">
    <source>
        <dbReference type="EMBL" id="SPF47828.1"/>
    </source>
</evidence>
<proteinExistence type="predicted"/>
<name>A0A2U3L7H1_9BACT</name>
<evidence type="ECO:0000313" key="2">
    <source>
        <dbReference type="Proteomes" id="UP000238701"/>
    </source>
</evidence>
<sequence>MEVLTPKTTRRSTRIRVEIPVTVTSLDRMRPFADKCMVLVASAQGCGFRSSQPLQLETPIMLSDLPGGGSVTARVANSLPLGDDGKQFLIGAALYTHGNVWGIADPPEDWKFAPQTAPAPAAASAVPPSAAQLKVNKKAWPYNLIPEGSARPGRK</sequence>